<dbReference type="InterPro" id="IPR019734">
    <property type="entry name" value="TPR_rpt"/>
</dbReference>
<dbReference type="InterPro" id="IPR011990">
    <property type="entry name" value="TPR-like_helical_dom_sf"/>
</dbReference>
<dbReference type="EMBL" id="CP001841">
    <property type="protein sequence ID" value="AEF80052.1"/>
    <property type="molecule type" value="Genomic_DNA"/>
</dbReference>
<accession>F5YAP7</accession>
<reference evidence="3" key="1">
    <citation type="submission" date="2009-12" db="EMBL/GenBank/DDBJ databases">
        <title>Complete sequence of Treponema azotonutricium strain ZAS-9.</title>
        <authorList>
            <person name="Tetu S.G."/>
            <person name="Matson E."/>
            <person name="Ren Q."/>
            <person name="Seshadri R."/>
            <person name="Elbourne L."/>
            <person name="Hassan K.A."/>
            <person name="Durkin A."/>
            <person name="Radune D."/>
            <person name="Mohamoud Y."/>
            <person name="Shay R."/>
            <person name="Jin S."/>
            <person name="Zhang X."/>
            <person name="Lucey K."/>
            <person name="Ballor N.R."/>
            <person name="Ottesen E."/>
            <person name="Rosenthal R."/>
            <person name="Allen A."/>
            <person name="Leadbetter J.R."/>
            <person name="Paulsen I.T."/>
        </authorList>
    </citation>
    <scope>NUCLEOTIDE SEQUENCE [LARGE SCALE GENOMIC DNA]</scope>
    <source>
        <strain evidence="3">ATCC BAA-888 / DSM 13862 / ZAS-9</strain>
    </source>
</reference>
<dbReference type="Gene3D" id="1.25.40.10">
    <property type="entry name" value="Tetratricopeptide repeat domain"/>
    <property type="match status" value="1"/>
</dbReference>
<evidence type="ECO:0000313" key="3">
    <source>
        <dbReference type="Proteomes" id="UP000009222"/>
    </source>
</evidence>
<dbReference type="STRING" id="545695.TREAZ_1957"/>
<sequence length="624" mass="67323">MFAITVFFVPALPALDFSLRPGGFLFIPLGEPAKTRYDLGGGGDLLFDLDLSSVWPNPLGIGYTAGIEGGINYAPLASGTDKGLSLYSAGAGLSLYYYPLSRLLLRLDGAAGVYTGIMEKSRTPASWWLRAGGGIGFRFVPSFVLSANSGYRNYHDQGGALHSGMYIGLTAQLNFETRAGAGDVDLTVQQDEAVFPVYLSLYQRNSIGTLLIRNNENAEIRNVRVSFRAGKYTASEYACGTIPLIAKGRTVELPLYADFSPEVLNFTDRGRIVGEAVIRYSFLGKEREQVRTAAVQVYNRNAYPSGDSAGLAAFVSPTSPEVLEYAKYITGMARTNQRIGLNQNMQFGIWLFEGLRAAGVRTRETGDREEGSPMEIQFPVETLGFRGGHELDAGLLYAAALEASGIRAALIPTSNDFITALSLGIDRAQAETLFNGTEKLLIIDDEIWLPLSMAAFNNGFTASWGKASEGLSAVFAAGATADCIVLEDAWVLYPPAPLAAQGIQFSKPETSLLQRNVEAAFTGYVNADIAPLLRAVQEQIRTAPTAALYNRLGILLIRTGKTADAKAAYERAAGMGSIPAMTNRGNLALMEMDYATAKRWFTQALVVSPDNEIAKRGIEKANDK</sequence>
<evidence type="ECO:0000256" key="1">
    <source>
        <dbReference type="PROSITE-ProRule" id="PRU00339"/>
    </source>
</evidence>
<keyword evidence="1" id="KW-0802">TPR repeat</keyword>
<keyword evidence="3" id="KW-1185">Reference proteome</keyword>
<dbReference type="OrthoDB" id="9789740at2"/>
<organism evidence="2 3">
    <name type="scientific">Leadbettera azotonutricia (strain ATCC BAA-888 / DSM 13862 / ZAS-9)</name>
    <name type="common">Treponema azotonutricium</name>
    <dbReference type="NCBI Taxonomy" id="545695"/>
    <lineage>
        <taxon>Bacteria</taxon>
        <taxon>Pseudomonadati</taxon>
        <taxon>Spirochaetota</taxon>
        <taxon>Spirochaetia</taxon>
        <taxon>Spirochaetales</taxon>
        <taxon>Breznakiellaceae</taxon>
        <taxon>Leadbettera</taxon>
    </lineage>
</organism>
<gene>
    <name evidence="2" type="ordered locus">TREAZ_1957</name>
</gene>
<feature type="repeat" description="TPR" evidence="1">
    <location>
        <begin position="578"/>
        <end position="611"/>
    </location>
</feature>
<dbReference type="KEGG" id="taz:TREAZ_1957"/>
<dbReference type="Proteomes" id="UP000009222">
    <property type="component" value="Chromosome"/>
</dbReference>
<dbReference type="InParanoid" id="F5YAP7"/>
<proteinExistence type="predicted"/>
<dbReference type="AlphaFoldDB" id="F5YAP7"/>
<dbReference type="SUPFAM" id="SSF81901">
    <property type="entry name" value="HCP-like"/>
    <property type="match status" value="1"/>
</dbReference>
<dbReference type="RefSeq" id="WP_015710079.1">
    <property type="nucleotide sequence ID" value="NC_015577.1"/>
</dbReference>
<protein>
    <submittedName>
        <fullName evidence="2">Tetratricopeptide repeat domain protein</fullName>
    </submittedName>
</protein>
<evidence type="ECO:0000313" key="2">
    <source>
        <dbReference type="EMBL" id="AEF80052.1"/>
    </source>
</evidence>
<dbReference type="eggNOG" id="COG0457">
    <property type="taxonomic scope" value="Bacteria"/>
</dbReference>
<dbReference type="HOGENOM" id="CLU_422065_0_0_12"/>
<name>F5YAP7_LEAAZ</name>
<reference evidence="2 3" key="2">
    <citation type="journal article" date="2011" name="ISME J.">
        <title>RNA-seq reveals cooperative metabolic interactions between two termite-gut spirochete species in co-culture.</title>
        <authorList>
            <person name="Rosenthal A.Z."/>
            <person name="Matson E.G."/>
            <person name="Eldar A."/>
            <person name="Leadbetter J.R."/>
        </authorList>
    </citation>
    <scope>NUCLEOTIDE SEQUENCE [LARGE SCALE GENOMIC DNA]</scope>
    <source>
        <strain evidence="3">ATCC BAA-888 / DSM 13862 / ZAS-9</strain>
    </source>
</reference>
<dbReference type="PROSITE" id="PS50005">
    <property type="entry name" value="TPR"/>
    <property type="match status" value="1"/>
</dbReference>